<accession>A0AA39HB53</accession>
<keyword evidence="3" id="KW-1185">Reference proteome</keyword>
<keyword evidence="1" id="KW-0472">Membrane</keyword>
<organism evidence="2 3">
    <name type="scientific">Steinernema hermaphroditum</name>
    <dbReference type="NCBI Taxonomy" id="289476"/>
    <lineage>
        <taxon>Eukaryota</taxon>
        <taxon>Metazoa</taxon>
        <taxon>Ecdysozoa</taxon>
        <taxon>Nematoda</taxon>
        <taxon>Chromadorea</taxon>
        <taxon>Rhabditida</taxon>
        <taxon>Tylenchina</taxon>
        <taxon>Panagrolaimomorpha</taxon>
        <taxon>Strongyloidoidea</taxon>
        <taxon>Steinernematidae</taxon>
        <taxon>Steinernema</taxon>
    </lineage>
</organism>
<feature type="transmembrane region" description="Helical" evidence="1">
    <location>
        <begin position="33"/>
        <end position="55"/>
    </location>
</feature>
<gene>
    <name evidence="2" type="ORF">QR680_016412</name>
</gene>
<dbReference type="EMBL" id="JAUCMV010000004">
    <property type="protein sequence ID" value="KAK0402577.1"/>
    <property type="molecule type" value="Genomic_DNA"/>
</dbReference>
<name>A0AA39HB53_9BILA</name>
<evidence type="ECO:0000256" key="1">
    <source>
        <dbReference type="SAM" id="Phobius"/>
    </source>
</evidence>
<sequence length="78" mass="8845">MGLLLLPYCPKNCVGNEVVQQPVAKDNAIYAEFFLIALALSIGVLYLCYIMFLMFQQAKDKKSCDIHYNDKSCEVTFV</sequence>
<dbReference type="Proteomes" id="UP001175271">
    <property type="component" value="Unassembled WGS sequence"/>
</dbReference>
<keyword evidence="1" id="KW-0812">Transmembrane</keyword>
<reference evidence="2" key="1">
    <citation type="submission" date="2023-06" db="EMBL/GenBank/DDBJ databases">
        <title>Genomic analysis of the entomopathogenic nematode Steinernema hermaphroditum.</title>
        <authorList>
            <person name="Schwarz E.M."/>
            <person name="Heppert J.K."/>
            <person name="Baniya A."/>
            <person name="Schwartz H.T."/>
            <person name="Tan C.-H."/>
            <person name="Antoshechkin I."/>
            <person name="Sternberg P.W."/>
            <person name="Goodrich-Blair H."/>
            <person name="Dillman A.R."/>
        </authorList>
    </citation>
    <scope>NUCLEOTIDE SEQUENCE</scope>
    <source>
        <strain evidence="2">PS9179</strain>
        <tissue evidence="2">Whole animal</tissue>
    </source>
</reference>
<proteinExistence type="predicted"/>
<keyword evidence="1" id="KW-1133">Transmembrane helix</keyword>
<comment type="caution">
    <text evidence="2">The sequence shown here is derived from an EMBL/GenBank/DDBJ whole genome shotgun (WGS) entry which is preliminary data.</text>
</comment>
<protein>
    <submittedName>
        <fullName evidence="2">Uncharacterized protein</fullName>
    </submittedName>
</protein>
<evidence type="ECO:0000313" key="3">
    <source>
        <dbReference type="Proteomes" id="UP001175271"/>
    </source>
</evidence>
<dbReference type="AlphaFoldDB" id="A0AA39HB53"/>
<evidence type="ECO:0000313" key="2">
    <source>
        <dbReference type="EMBL" id="KAK0402577.1"/>
    </source>
</evidence>